<dbReference type="PANTHER" id="PTHR31339:SF9">
    <property type="entry name" value="PLASMIN AND FIBRONECTIN-BINDING PROTEIN A"/>
    <property type="match status" value="1"/>
</dbReference>
<dbReference type="InterPro" id="IPR011050">
    <property type="entry name" value="Pectin_lyase_fold/virulence"/>
</dbReference>
<proteinExistence type="inferred from homology"/>
<organism evidence="6 7">
    <name type="scientific">Candidatus Ruania gallistercoris</name>
    <dbReference type="NCBI Taxonomy" id="2838746"/>
    <lineage>
        <taxon>Bacteria</taxon>
        <taxon>Bacillati</taxon>
        <taxon>Actinomycetota</taxon>
        <taxon>Actinomycetes</taxon>
        <taxon>Micrococcales</taxon>
        <taxon>Ruaniaceae</taxon>
        <taxon>Ruania</taxon>
    </lineage>
</organism>
<keyword evidence="2 4" id="KW-0378">Hydrolase</keyword>
<dbReference type="GO" id="GO:0005975">
    <property type="term" value="P:carbohydrate metabolic process"/>
    <property type="evidence" value="ECO:0007669"/>
    <property type="project" value="InterPro"/>
</dbReference>
<evidence type="ECO:0000259" key="5">
    <source>
        <dbReference type="Pfam" id="PF12708"/>
    </source>
</evidence>
<evidence type="ECO:0000313" key="7">
    <source>
        <dbReference type="Proteomes" id="UP000824037"/>
    </source>
</evidence>
<name>A0A9D2EEX0_9MICO</name>
<evidence type="ECO:0000256" key="2">
    <source>
        <dbReference type="ARBA" id="ARBA00022801"/>
    </source>
</evidence>
<dbReference type="InterPro" id="IPR051801">
    <property type="entry name" value="GH28_Enzymes"/>
</dbReference>
<dbReference type="EMBL" id="DXBY01000149">
    <property type="protein sequence ID" value="HIZ35861.1"/>
    <property type="molecule type" value="Genomic_DNA"/>
</dbReference>
<dbReference type="InterPro" id="IPR012334">
    <property type="entry name" value="Pectin_lyas_fold"/>
</dbReference>
<dbReference type="Proteomes" id="UP000824037">
    <property type="component" value="Unassembled WGS sequence"/>
</dbReference>
<dbReference type="Pfam" id="PF00295">
    <property type="entry name" value="Glyco_hydro_28"/>
    <property type="match status" value="1"/>
</dbReference>
<dbReference type="GO" id="GO:0004650">
    <property type="term" value="F:polygalacturonase activity"/>
    <property type="evidence" value="ECO:0007669"/>
    <property type="project" value="InterPro"/>
</dbReference>
<feature type="domain" description="Rhamnogalacturonase A/B/Epimerase-like pectate lyase" evidence="5">
    <location>
        <begin position="34"/>
        <end position="86"/>
    </location>
</feature>
<evidence type="ECO:0000256" key="1">
    <source>
        <dbReference type="ARBA" id="ARBA00008834"/>
    </source>
</evidence>
<dbReference type="PANTHER" id="PTHR31339">
    <property type="entry name" value="PECTIN LYASE-RELATED"/>
    <property type="match status" value="1"/>
</dbReference>
<comment type="caution">
    <text evidence="6">The sequence shown here is derived from an EMBL/GenBank/DDBJ whole genome shotgun (WGS) entry which is preliminary data.</text>
</comment>
<protein>
    <submittedName>
        <fullName evidence="6">Glycoside hydrolase family 28 protein</fullName>
    </submittedName>
</protein>
<dbReference type="InterPro" id="IPR000743">
    <property type="entry name" value="Glyco_hydro_28"/>
</dbReference>
<keyword evidence="3 4" id="KW-0326">Glycosidase</keyword>
<evidence type="ECO:0000256" key="4">
    <source>
        <dbReference type="RuleBase" id="RU361169"/>
    </source>
</evidence>
<reference evidence="6" key="2">
    <citation type="submission" date="2021-04" db="EMBL/GenBank/DDBJ databases">
        <authorList>
            <person name="Gilroy R."/>
        </authorList>
    </citation>
    <scope>NUCLEOTIDE SEQUENCE</scope>
    <source>
        <strain evidence="6">ChiGjej4B4-7305</strain>
    </source>
</reference>
<evidence type="ECO:0000256" key="3">
    <source>
        <dbReference type="ARBA" id="ARBA00023295"/>
    </source>
</evidence>
<gene>
    <name evidence="6" type="ORF">H9815_08790</name>
</gene>
<evidence type="ECO:0000313" key="6">
    <source>
        <dbReference type="EMBL" id="HIZ35861.1"/>
    </source>
</evidence>
<dbReference type="AlphaFoldDB" id="A0A9D2EEX0"/>
<dbReference type="Gene3D" id="2.160.20.10">
    <property type="entry name" value="Single-stranded right-handed beta-helix, Pectin lyase-like"/>
    <property type="match status" value="1"/>
</dbReference>
<accession>A0A9D2EEX0</accession>
<sequence length="448" mass="48851">MRSPSWNDGPGWHRAEEIVHRVQAPTFPDRDFAVEDFGALGDGETDCTAAIAAAMHAAHEAGGGRVVLTEGTYCTGPIQLLSNTNLHVREGATALFSTDPDRYLPLVATRWQGVEVMGYSPLVRAADAENVAITGTGTLDGGAANENWWPWSGRSIYGWREGIVAQEDDWPALLDLVRRGIPPEERLVGPGWRFRPNMIEFLRCRNVWIQGVTVRRSPMWVIHPVLCTGVLAEDITVISHGPNNDGFDPECCTDVVIRRCHFDVGDDSIAIKSGREDDGERVGVPSRNIVIEECTMTMKYGAFTIGSELTGGVSDVYVRNCRIGGPGLYYGLYIKTNAARGGYVENVYVDGVEASHLQRELISCNLHRGEGLDGPRTPVVRNIDIRNVRLGQAKRALHVAGFAHSPVTDLRITDCVFESMTEEDAVSDVVGLVQTNVTRGGPTEGAPS</sequence>
<comment type="similarity">
    <text evidence="1 4">Belongs to the glycosyl hydrolase 28 family.</text>
</comment>
<dbReference type="InterPro" id="IPR024535">
    <property type="entry name" value="RHGA/B-epi-like_pectate_lyase"/>
</dbReference>
<reference evidence="6" key="1">
    <citation type="journal article" date="2021" name="PeerJ">
        <title>Extensive microbial diversity within the chicken gut microbiome revealed by metagenomics and culture.</title>
        <authorList>
            <person name="Gilroy R."/>
            <person name="Ravi A."/>
            <person name="Getino M."/>
            <person name="Pursley I."/>
            <person name="Horton D.L."/>
            <person name="Alikhan N.F."/>
            <person name="Baker D."/>
            <person name="Gharbi K."/>
            <person name="Hall N."/>
            <person name="Watson M."/>
            <person name="Adriaenssens E.M."/>
            <person name="Foster-Nyarko E."/>
            <person name="Jarju S."/>
            <person name="Secka A."/>
            <person name="Antonio M."/>
            <person name="Oren A."/>
            <person name="Chaudhuri R.R."/>
            <person name="La Ragione R."/>
            <person name="Hildebrand F."/>
            <person name="Pallen M.J."/>
        </authorList>
    </citation>
    <scope>NUCLEOTIDE SEQUENCE</scope>
    <source>
        <strain evidence="6">ChiGjej4B4-7305</strain>
    </source>
</reference>
<dbReference type="SUPFAM" id="SSF51126">
    <property type="entry name" value="Pectin lyase-like"/>
    <property type="match status" value="1"/>
</dbReference>
<dbReference type="Pfam" id="PF12708">
    <property type="entry name" value="Pect-lyase_RHGA_epim"/>
    <property type="match status" value="1"/>
</dbReference>